<evidence type="ECO:0000313" key="4">
    <source>
        <dbReference type="Proteomes" id="UP000193067"/>
    </source>
</evidence>
<feature type="signal peptide" evidence="2">
    <location>
        <begin position="1"/>
        <end position="21"/>
    </location>
</feature>
<dbReference type="PANTHER" id="PTHR34883">
    <property type="entry name" value="SERINE-RICH PROTEIN, PUTATIVE-RELATED-RELATED"/>
    <property type="match status" value="1"/>
</dbReference>
<keyword evidence="1" id="KW-0472">Membrane</keyword>
<dbReference type="Proteomes" id="UP000193067">
    <property type="component" value="Unassembled WGS sequence"/>
</dbReference>
<dbReference type="InterPro" id="IPR008972">
    <property type="entry name" value="Cupredoxin"/>
</dbReference>
<feature type="chain" id="PRO_5011000123" description="Cupredoxin" evidence="2">
    <location>
        <begin position="22"/>
        <end position="398"/>
    </location>
</feature>
<proteinExistence type="predicted"/>
<evidence type="ECO:0000256" key="2">
    <source>
        <dbReference type="SAM" id="SignalP"/>
    </source>
</evidence>
<dbReference type="EMBL" id="KZ084091">
    <property type="protein sequence ID" value="OSD06081.1"/>
    <property type="molecule type" value="Genomic_DNA"/>
</dbReference>
<dbReference type="PANTHER" id="PTHR34883:SF4">
    <property type="entry name" value="CUPREDOXIN"/>
    <property type="match status" value="1"/>
</dbReference>
<protein>
    <recommendedName>
        <fullName evidence="5">Cupredoxin</fullName>
    </recommendedName>
</protein>
<evidence type="ECO:0008006" key="5">
    <source>
        <dbReference type="Google" id="ProtNLM"/>
    </source>
</evidence>
<gene>
    <name evidence="3" type="ORF">PYCCODRAFT_1464761</name>
</gene>
<keyword evidence="1" id="KW-1133">Transmembrane helix</keyword>
<dbReference type="SUPFAM" id="SSF49503">
    <property type="entry name" value="Cupredoxins"/>
    <property type="match status" value="2"/>
</dbReference>
<dbReference type="STRING" id="1353009.A0A1Y2J0W7"/>
<dbReference type="Gene3D" id="2.60.40.420">
    <property type="entry name" value="Cupredoxins - blue copper proteins"/>
    <property type="match status" value="2"/>
</dbReference>
<dbReference type="OrthoDB" id="1921208at2759"/>
<organism evidence="3 4">
    <name type="scientific">Trametes coccinea (strain BRFM310)</name>
    <name type="common">Pycnoporus coccineus</name>
    <dbReference type="NCBI Taxonomy" id="1353009"/>
    <lineage>
        <taxon>Eukaryota</taxon>
        <taxon>Fungi</taxon>
        <taxon>Dikarya</taxon>
        <taxon>Basidiomycota</taxon>
        <taxon>Agaricomycotina</taxon>
        <taxon>Agaricomycetes</taxon>
        <taxon>Polyporales</taxon>
        <taxon>Polyporaceae</taxon>
        <taxon>Trametes</taxon>
    </lineage>
</organism>
<sequence>MFFSTAARLSFALALGLSASAKVYDIQVGDASGALTYSPEAISANPGDQVVFHFHQKNHTATQSSFAAPCTPLQGGFDSGFHPVPANQTDNFPTYTITVQDTKPLWFHCEQGANTAASHCGKGMVFAVNCGPDGSPNSFSAFKQAALQIGAELQAAAASSSSIAAQYSGSTTAAYGTATIPAEPSPIVVTETITVETSSWVTVYSSYVGSPEPTPSSLSGNVIKVVVGGANGELTYTPDHVSAQPRDIISFEFHQKNHTATQSSFAAPCVRLQDASGNVVGLDSGFMPVADGATEFPVFNVTVNDTAPLWFYCRQHKPDGSSHCGAGMVFAVNAVEDSPRNFSAFQALAEKLNGTAADNSSTVIHGASKGSNGAMAVGTAASAVFSLGAVAAAAALLL</sequence>
<evidence type="ECO:0000256" key="1">
    <source>
        <dbReference type="SAM" id="Phobius"/>
    </source>
</evidence>
<reference evidence="3 4" key="1">
    <citation type="journal article" date="2015" name="Biotechnol. Biofuels">
        <title>Enhanced degradation of softwood versus hardwood by the white-rot fungus Pycnoporus coccineus.</title>
        <authorList>
            <person name="Couturier M."/>
            <person name="Navarro D."/>
            <person name="Chevret D."/>
            <person name="Henrissat B."/>
            <person name="Piumi F."/>
            <person name="Ruiz-Duenas F.J."/>
            <person name="Martinez A.T."/>
            <person name="Grigoriev I.V."/>
            <person name="Riley R."/>
            <person name="Lipzen A."/>
            <person name="Berrin J.G."/>
            <person name="Master E.R."/>
            <person name="Rosso M.N."/>
        </authorList>
    </citation>
    <scope>NUCLEOTIDE SEQUENCE [LARGE SCALE GENOMIC DNA]</scope>
    <source>
        <strain evidence="3 4">BRFM310</strain>
    </source>
</reference>
<dbReference type="AlphaFoldDB" id="A0A1Y2J0W7"/>
<accession>A0A1Y2J0W7</accession>
<feature type="transmembrane region" description="Helical" evidence="1">
    <location>
        <begin position="374"/>
        <end position="397"/>
    </location>
</feature>
<keyword evidence="2" id="KW-0732">Signal</keyword>
<keyword evidence="1" id="KW-0812">Transmembrane</keyword>
<name>A0A1Y2J0W7_TRAC3</name>
<evidence type="ECO:0000313" key="3">
    <source>
        <dbReference type="EMBL" id="OSD06081.1"/>
    </source>
</evidence>
<keyword evidence="4" id="KW-1185">Reference proteome</keyword>
<dbReference type="InterPro" id="IPR052953">
    <property type="entry name" value="Ser-rich/MCO-related"/>
</dbReference>
<dbReference type="CDD" id="cd00920">
    <property type="entry name" value="Cupredoxin"/>
    <property type="match status" value="2"/>
</dbReference>